<evidence type="ECO:0000313" key="2">
    <source>
        <dbReference type="EMBL" id="ALX48082.1"/>
    </source>
</evidence>
<evidence type="ECO:0000313" key="3">
    <source>
        <dbReference type="Proteomes" id="UP000050331"/>
    </source>
</evidence>
<protein>
    <submittedName>
        <fullName evidence="2">Uncharacterized protein</fullName>
    </submittedName>
</protein>
<keyword evidence="1" id="KW-0812">Transmembrane</keyword>
<dbReference type="Proteomes" id="UP000050331">
    <property type="component" value="Chromosome"/>
</dbReference>
<accession>A0A0U3W4D5</accession>
<evidence type="ECO:0000256" key="1">
    <source>
        <dbReference type="SAM" id="Phobius"/>
    </source>
</evidence>
<sequence length="288" mass="34211">MKKYLLLLMVIPLISTFLLIYLWQNDVTPAITYFPEDETLSFNETNTVLELISEKTRDSYEMVWKSRSVSERELYLRQDASLLYSNGQLIGIRSKWKENADTININQTISDEDSNYFQSISFHHGEVHYPDDQIKSIHQMTHDQLYVIDSPGTRLESFKSAETDYEKEWSDLLRHTSEQQLNHHWKQLMRHFNIDENDYRKVPLTNLHKYSTKPLPSFTQAQTSQIIGQLWEGLYKNYILKIPNADNNVNSFIPLVLFDKQKDHLIVLYEWNGQKERLIQQYPDHFQS</sequence>
<keyword evidence="3" id="KW-1185">Reference proteome</keyword>
<keyword evidence="1" id="KW-0472">Membrane</keyword>
<dbReference type="EMBL" id="CP013862">
    <property type="protein sequence ID" value="ALX48082.1"/>
    <property type="molecule type" value="Genomic_DNA"/>
</dbReference>
<dbReference type="RefSeq" id="WP_068442901.1">
    <property type="nucleotide sequence ID" value="NZ_CP013862.1"/>
</dbReference>
<dbReference type="OrthoDB" id="2959394at2"/>
<proteinExistence type="predicted"/>
<reference evidence="2 3" key="1">
    <citation type="submission" date="2016-01" db="EMBL/GenBank/DDBJ databases">
        <title>Complete genome sequence of strain Lentibacillus amyloliquefaciens LAM0015T isolated from saline sediment.</title>
        <authorList>
            <person name="Wang J.-L."/>
            <person name="He M.-X."/>
        </authorList>
    </citation>
    <scope>NUCLEOTIDE SEQUENCE [LARGE SCALE GENOMIC DNA]</scope>
    <source>
        <strain evidence="2 3">LAM0015</strain>
    </source>
</reference>
<keyword evidence="1" id="KW-1133">Transmembrane helix</keyword>
<name>A0A0U3W4D5_9BACI</name>
<feature type="transmembrane region" description="Helical" evidence="1">
    <location>
        <begin position="5"/>
        <end position="23"/>
    </location>
</feature>
<organism evidence="2 3">
    <name type="scientific">Lentibacillus amyloliquefaciens</name>
    <dbReference type="NCBI Taxonomy" id="1472767"/>
    <lineage>
        <taxon>Bacteria</taxon>
        <taxon>Bacillati</taxon>
        <taxon>Bacillota</taxon>
        <taxon>Bacilli</taxon>
        <taxon>Bacillales</taxon>
        <taxon>Bacillaceae</taxon>
        <taxon>Lentibacillus</taxon>
    </lineage>
</organism>
<dbReference type="STRING" id="1472767.AOX59_05355"/>
<dbReference type="KEGG" id="lao:AOX59_05355"/>
<gene>
    <name evidence="2" type="ORF">AOX59_05355</name>
</gene>
<dbReference type="AlphaFoldDB" id="A0A0U3W4D5"/>